<feature type="signal peptide" evidence="3">
    <location>
        <begin position="1"/>
        <end position="21"/>
    </location>
</feature>
<geneLocation type="plasmid" evidence="4 5">
    <name>lp129</name>
</geneLocation>
<reference evidence="4 5" key="1">
    <citation type="journal article" date="2018" name="Infect. Genet. Evol.">
        <title>Genome-wide analysis of Borrelia turcica and 'Candidatus Borrelia tachyglossi' shows relapsing fever-like genomes with unique genomic links to Lyme disease Borrelia.</title>
        <authorList>
            <person name="Gofton A.W."/>
            <person name="Margos G."/>
            <person name="Fingerle V."/>
            <person name="Hepner S."/>
            <person name="Loh S.M."/>
            <person name="Ryan U."/>
            <person name="Irwin P."/>
            <person name="Oskam C.L."/>
        </authorList>
    </citation>
    <scope>NUCLEOTIDE SEQUENCE [LARGE SCALE GENOMIC DNA]</scope>
    <source>
        <strain evidence="4 5">IST7</strain>
        <plasmid evidence="4">lp129</plasmid>
    </source>
</reference>
<dbReference type="PROSITE" id="PS51257">
    <property type="entry name" value="PROKAR_LIPOPROTEIN"/>
    <property type="match status" value="1"/>
</dbReference>
<sequence length="320" mass="37419">MKKCMLVFFLVLFVLLGCKQASDNLEENIEELEELEEVDEEEDDSDVRKREKVGVKGKKGKRGRKIKDGKVKTERKSRVAQTLKENPEDSLEEVKDKIENIMEELELERVAREQEPLYNILVIKVKSFREELEREKRKFNDGGHSFPKLAEVLWEIKEVIYTNSSTMDHIYKTLGYDVSTLERLEEMLSILWFSDTKWDGWGLADTCKMLLSFLRDLGDHTSRLVGWFSDEELDKLKNRETNLFLLNGLVDQFILLRKDLVKAVQDQILMAQINKNDMEQMKKDLSLVYEPRSEILAISNKLKKIFVDIAECLFAKKKAS</sequence>
<evidence type="ECO:0000313" key="5">
    <source>
        <dbReference type="Proteomes" id="UP000275571"/>
    </source>
</evidence>
<feature type="region of interest" description="Disordered" evidence="2">
    <location>
        <begin position="34"/>
        <end position="69"/>
    </location>
</feature>
<proteinExistence type="predicted"/>
<keyword evidence="4" id="KW-0614">Plasmid</keyword>
<evidence type="ECO:0008006" key="6">
    <source>
        <dbReference type="Google" id="ProtNLM"/>
    </source>
</evidence>
<accession>A0A386PNJ1</accession>
<feature type="compositionally biased region" description="Basic residues" evidence="2">
    <location>
        <begin position="55"/>
        <end position="65"/>
    </location>
</feature>
<keyword evidence="3" id="KW-0732">Signal</keyword>
<name>A0A386PNJ1_9SPIR</name>
<keyword evidence="1" id="KW-0175">Coiled coil</keyword>
<feature type="chain" id="PRO_5017382506" description="Blasticidin-S acetyltransferase" evidence="3">
    <location>
        <begin position="22"/>
        <end position="320"/>
    </location>
</feature>
<feature type="coiled-coil region" evidence="1">
    <location>
        <begin position="84"/>
        <end position="138"/>
    </location>
</feature>
<organism evidence="4 5">
    <name type="scientific">Borrelia turcica IST7</name>
    <dbReference type="NCBI Taxonomy" id="1104446"/>
    <lineage>
        <taxon>Bacteria</taxon>
        <taxon>Pseudomonadati</taxon>
        <taxon>Spirochaetota</taxon>
        <taxon>Spirochaetia</taxon>
        <taxon>Spirochaetales</taxon>
        <taxon>Borreliaceae</taxon>
        <taxon>Borrelia</taxon>
    </lineage>
</organism>
<dbReference type="KEGG" id="btur:DB313_04965"/>
<evidence type="ECO:0000256" key="3">
    <source>
        <dbReference type="SAM" id="SignalP"/>
    </source>
</evidence>
<evidence type="ECO:0000256" key="2">
    <source>
        <dbReference type="SAM" id="MobiDB-lite"/>
    </source>
</evidence>
<dbReference type="RefSeq" id="WP_120104772.1">
    <property type="nucleotide sequence ID" value="NZ_CP028885.1"/>
</dbReference>
<evidence type="ECO:0000256" key="1">
    <source>
        <dbReference type="SAM" id="Coils"/>
    </source>
</evidence>
<keyword evidence="5" id="KW-1185">Reference proteome</keyword>
<feature type="compositionally biased region" description="Acidic residues" evidence="2">
    <location>
        <begin position="34"/>
        <end position="45"/>
    </location>
</feature>
<protein>
    <recommendedName>
        <fullName evidence="6">Blasticidin-S acetyltransferase</fullName>
    </recommendedName>
</protein>
<dbReference type="EMBL" id="CP028885">
    <property type="protein sequence ID" value="AYE36852.1"/>
    <property type="molecule type" value="Genomic_DNA"/>
</dbReference>
<dbReference type="AlphaFoldDB" id="A0A386PNJ1"/>
<gene>
    <name evidence="4" type="ORF">DB313_04965</name>
</gene>
<dbReference type="Proteomes" id="UP000275571">
    <property type="component" value="Plasmid lp129"/>
</dbReference>
<evidence type="ECO:0000313" key="4">
    <source>
        <dbReference type="EMBL" id="AYE36852.1"/>
    </source>
</evidence>